<keyword evidence="5 6" id="KW-0472">Membrane</keyword>
<evidence type="ECO:0000313" key="9">
    <source>
        <dbReference type="Proteomes" id="UP001139411"/>
    </source>
</evidence>
<dbReference type="PIRSF" id="PIRSF002808">
    <property type="entry name" value="Hexose_phosphate_transp"/>
    <property type="match status" value="1"/>
</dbReference>
<evidence type="ECO:0000256" key="1">
    <source>
        <dbReference type="ARBA" id="ARBA00004141"/>
    </source>
</evidence>
<sequence>MHSVENPKGMKPQLAQVRWYRIIPVVFITYSLAYLDRANFGFAVAGGMADDLNITPNTSTLLSSLFFLGYFFFQIPGAQYAAHKAAKKLIFFSLILWGALAAATGIVNDTTTLIVIRFMLGVVESAVMPAMLILLSQWFTKEERSRANTFLILGNPVTVLWMSVLSGYLIDSMGWRWMFIIQGVPGILWAFIWWKLIDERPMEAKWLTDNEKTELERRLQEEQVGIKPVKNYAEAFRSRKVILLSLQYLLWSVGVYGFVMWLPSIIKAAPDMNMVTTGWLSSVPYLLAVIGMLSASYFSDKSGNRSIFIWPFLLVAAICLFATVWLGPEKFWLSYVLLVIAGGALYTPYGPFFAAIADVLPKNVIGGAIGLINSLGALGSFAGSYLVGYLNSETGNFNASYTLMSGALVLATIITLLVIPNPKKPSIAPAKTF</sequence>
<protein>
    <submittedName>
        <fullName evidence="8">MFS transporter</fullName>
    </submittedName>
</protein>
<feature type="transmembrane region" description="Helical" evidence="6">
    <location>
        <begin position="307"/>
        <end position="326"/>
    </location>
</feature>
<feature type="transmembrane region" description="Helical" evidence="6">
    <location>
        <begin position="241"/>
        <end position="262"/>
    </location>
</feature>
<dbReference type="SUPFAM" id="SSF103473">
    <property type="entry name" value="MFS general substrate transporter"/>
    <property type="match status" value="1"/>
</dbReference>
<dbReference type="Proteomes" id="UP001139411">
    <property type="component" value="Unassembled WGS sequence"/>
</dbReference>
<feature type="transmembrane region" description="Helical" evidence="6">
    <location>
        <begin position="364"/>
        <end position="387"/>
    </location>
</feature>
<dbReference type="EMBL" id="JAKFFV010000007">
    <property type="protein sequence ID" value="MCF2499234.1"/>
    <property type="molecule type" value="Genomic_DNA"/>
</dbReference>
<evidence type="ECO:0000256" key="6">
    <source>
        <dbReference type="SAM" id="Phobius"/>
    </source>
</evidence>
<dbReference type="GO" id="GO:0022857">
    <property type="term" value="F:transmembrane transporter activity"/>
    <property type="evidence" value="ECO:0007669"/>
    <property type="project" value="InterPro"/>
</dbReference>
<dbReference type="InterPro" id="IPR000849">
    <property type="entry name" value="Sugar_P_transporter"/>
</dbReference>
<feature type="transmembrane region" description="Helical" evidence="6">
    <location>
        <begin position="399"/>
        <end position="419"/>
    </location>
</feature>
<keyword evidence="4 6" id="KW-1133">Transmembrane helix</keyword>
<dbReference type="InterPro" id="IPR036259">
    <property type="entry name" value="MFS_trans_sf"/>
</dbReference>
<dbReference type="GO" id="GO:0005886">
    <property type="term" value="C:plasma membrane"/>
    <property type="evidence" value="ECO:0007669"/>
    <property type="project" value="TreeGrafter"/>
</dbReference>
<accession>A0A9X1QGC1</accession>
<feature type="transmembrane region" description="Helical" evidence="6">
    <location>
        <begin position="147"/>
        <end position="170"/>
    </location>
</feature>
<feature type="transmembrane region" description="Helical" evidence="6">
    <location>
        <begin position="114"/>
        <end position="135"/>
    </location>
</feature>
<comment type="caution">
    <text evidence="8">The sequence shown here is derived from an EMBL/GenBank/DDBJ whole genome shotgun (WGS) entry which is preliminary data.</text>
</comment>
<dbReference type="Pfam" id="PF07690">
    <property type="entry name" value="MFS_1"/>
    <property type="match status" value="1"/>
</dbReference>
<evidence type="ECO:0000313" key="8">
    <source>
        <dbReference type="EMBL" id="MCF2499234.1"/>
    </source>
</evidence>
<keyword evidence="3 6" id="KW-0812">Transmembrane</keyword>
<name>A0A9X1QGC1_9BACT</name>
<dbReference type="PANTHER" id="PTHR43791:SF100">
    <property type="entry name" value="SUGAR TRANSPORTER"/>
    <property type="match status" value="1"/>
</dbReference>
<proteinExistence type="predicted"/>
<dbReference type="InterPro" id="IPR020846">
    <property type="entry name" value="MFS_dom"/>
</dbReference>
<feature type="transmembrane region" description="Helical" evidence="6">
    <location>
        <begin position="332"/>
        <end position="357"/>
    </location>
</feature>
<gene>
    <name evidence="8" type="ORF">L0661_13000</name>
</gene>
<dbReference type="CDD" id="cd17319">
    <property type="entry name" value="MFS_ExuT_GudP_like"/>
    <property type="match status" value="1"/>
</dbReference>
<feature type="transmembrane region" description="Helical" evidence="6">
    <location>
        <begin position="274"/>
        <end position="295"/>
    </location>
</feature>
<feature type="transmembrane region" description="Helical" evidence="6">
    <location>
        <begin position="60"/>
        <end position="82"/>
    </location>
</feature>
<organism evidence="8 9">
    <name type="scientific">Dyadobacter chenhuakuii</name>
    <dbReference type="NCBI Taxonomy" id="2909339"/>
    <lineage>
        <taxon>Bacteria</taxon>
        <taxon>Pseudomonadati</taxon>
        <taxon>Bacteroidota</taxon>
        <taxon>Cytophagia</taxon>
        <taxon>Cytophagales</taxon>
        <taxon>Spirosomataceae</taxon>
        <taxon>Dyadobacter</taxon>
    </lineage>
</organism>
<keyword evidence="2" id="KW-0813">Transport</keyword>
<feature type="transmembrane region" description="Helical" evidence="6">
    <location>
        <begin position="89"/>
        <end position="108"/>
    </location>
</feature>
<feature type="transmembrane region" description="Helical" evidence="6">
    <location>
        <begin position="176"/>
        <end position="197"/>
    </location>
</feature>
<dbReference type="InterPro" id="IPR011701">
    <property type="entry name" value="MFS"/>
</dbReference>
<feature type="transmembrane region" description="Helical" evidence="6">
    <location>
        <begin position="20"/>
        <end position="40"/>
    </location>
</feature>
<dbReference type="AlphaFoldDB" id="A0A9X1QGC1"/>
<dbReference type="RefSeq" id="WP_235178104.1">
    <property type="nucleotide sequence ID" value="NZ_JAKFFV010000007.1"/>
</dbReference>
<evidence type="ECO:0000256" key="3">
    <source>
        <dbReference type="ARBA" id="ARBA00022692"/>
    </source>
</evidence>
<comment type="subcellular location">
    <subcellularLocation>
        <location evidence="1">Membrane</location>
        <topology evidence="1">Multi-pass membrane protein</topology>
    </subcellularLocation>
</comment>
<feature type="domain" description="Major facilitator superfamily (MFS) profile" evidence="7">
    <location>
        <begin position="22"/>
        <end position="423"/>
    </location>
</feature>
<dbReference type="PROSITE" id="PS50850">
    <property type="entry name" value="MFS"/>
    <property type="match status" value="1"/>
</dbReference>
<evidence type="ECO:0000256" key="2">
    <source>
        <dbReference type="ARBA" id="ARBA00022448"/>
    </source>
</evidence>
<evidence type="ECO:0000256" key="5">
    <source>
        <dbReference type="ARBA" id="ARBA00023136"/>
    </source>
</evidence>
<evidence type="ECO:0000259" key="7">
    <source>
        <dbReference type="PROSITE" id="PS50850"/>
    </source>
</evidence>
<dbReference type="PANTHER" id="PTHR43791">
    <property type="entry name" value="PERMEASE-RELATED"/>
    <property type="match status" value="1"/>
</dbReference>
<dbReference type="Gene3D" id="1.20.1250.20">
    <property type="entry name" value="MFS general substrate transporter like domains"/>
    <property type="match status" value="2"/>
</dbReference>
<evidence type="ECO:0000256" key="4">
    <source>
        <dbReference type="ARBA" id="ARBA00022989"/>
    </source>
</evidence>
<reference evidence="8" key="1">
    <citation type="submission" date="2022-01" db="EMBL/GenBank/DDBJ databases">
        <title>Novel species in genus Dyadobacter.</title>
        <authorList>
            <person name="Ma C."/>
        </authorList>
    </citation>
    <scope>NUCLEOTIDE SEQUENCE</scope>
    <source>
        <strain evidence="8">CY357</strain>
    </source>
</reference>